<dbReference type="EMBL" id="JASPKZ010008780">
    <property type="protein sequence ID" value="KAJ9578997.1"/>
    <property type="molecule type" value="Genomic_DNA"/>
</dbReference>
<gene>
    <name evidence="2" type="ORF">L9F63_024896</name>
</gene>
<name>A0AAD8E718_DIPPU</name>
<dbReference type="Proteomes" id="UP001233999">
    <property type="component" value="Unassembled WGS sequence"/>
</dbReference>
<feature type="region of interest" description="Disordered" evidence="1">
    <location>
        <begin position="184"/>
        <end position="220"/>
    </location>
</feature>
<feature type="non-terminal residue" evidence="2">
    <location>
        <position position="1"/>
    </location>
</feature>
<proteinExistence type="predicted"/>
<organism evidence="2 3">
    <name type="scientific">Diploptera punctata</name>
    <name type="common">Pacific beetle cockroach</name>
    <dbReference type="NCBI Taxonomy" id="6984"/>
    <lineage>
        <taxon>Eukaryota</taxon>
        <taxon>Metazoa</taxon>
        <taxon>Ecdysozoa</taxon>
        <taxon>Arthropoda</taxon>
        <taxon>Hexapoda</taxon>
        <taxon>Insecta</taxon>
        <taxon>Pterygota</taxon>
        <taxon>Neoptera</taxon>
        <taxon>Polyneoptera</taxon>
        <taxon>Dictyoptera</taxon>
        <taxon>Blattodea</taxon>
        <taxon>Blaberoidea</taxon>
        <taxon>Blaberidae</taxon>
        <taxon>Diplopterinae</taxon>
        <taxon>Diploptera</taxon>
    </lineage>
</organism>
<dbReference type="AlphaFoldDB" id="A0AAD8E718"/>
<keyword evidence="3" id="KW-1185">Reference proteome</keyword>
<evidence type="ECO:0000256" key="1">
    <source>
        <dbReference type="SAM" id="MobiDB-lite"/>
    </source>
</evidence>
<sequence>AWSFESATDQGEDTDEEYFYRYHCVDTGQQLASVSFELSTSDSYSSSDIEGSTKLEDILEGTNELKSVPSSPRSQELDSTPATTSNTAWDRCQRKNHRLASKKRREFGVTGHRALAHIMSEVEYMHPHCFKTYGTIYRRDYSVDKKSDALFREFSRCDPVKTRQRHLPHSYNYSMRLTESLVSDEDTQSAERTGIPVITLDDGDEDDEYVNDEDDKDSNV</sequence>
<accession>A0AAD8E718</accession>
<reference evidence="2" key="2">
    <citation type="submission" date="2023-05" db="EMBL/GenBank/DDBJ databases">
        <authorList>
            <person name="Fouks B."/>
        </authorList>
    </citation>
    <scope>NUCLEOTIDE SEQUENCE</scope>
    <source>
        <strain evidence="2">Stay&amp;Tobe</strain>
        <tissue evidence="2">Testes</tissue>
    </source>
</reference>
<evidence type="ECO:0000313" key="3">
    <source>
        <dbReference type="Proteomes" id="UP001233999"/>
    </source>
</evidence>
<feature type="compositionally biased region" description="Acidic residues" evidence="1">
    <location>
        <begin position="201"/>
        <end position="220"/>
    </location>
</feature>
<reference evidence="2" key="1">
    <citation type="journal article" date="2023" name="IScience">
        <title>Live-bearing cockroach genome reveals convergent evolutionary mechanisms linked to viviparity in insects and beyond.</title>
        <authorList>
            <person name="Fouks B."/>
            <person name="Harrison M.C."/>
            <person name="Mikhailova A.A."/>
            <person name="Marchal E."/>
            <person name="English S."/>
            <person name="Carruthers M."/>
            <person name="Jennings E.C."/>
            <person name="Chiamaka E.L."/>
            <person name="Frigard R.A."/>
            <person name="Pippel M."/>
            <person name="Attardo G.M."/>
            <person name="Benoit J.B."/>
            <person name="Bornberg-Bauer E."/>
            <person name="Tobe S.S."/>
        </authorList>
    </citation>
    <scope>NUCLEOTIDE SEQUENCE</scope>
    <source>
        <strain evidence="2">Stay&amp;Tobe</strain>
    </source>
</reference>
<comment type="caution">
    <text evidence="2">The sequence shown here is derived from an EMBL/GenBank/DDBJ whole genome shotgun (WGS) entry which is preliminary data.</text>
</comment>
<protein>
    <submittedName>
        <fullName evidence="2">Uncharacterized protein</fullName>
    </submittedName>
</protein>
<feature type="compositionally biased region" description="Polar residues" evidence="1">
    <location>
        <begin position="64"/>
        <end position="88"/>
    </location>
</feature>
<feature type="region of interest" description="Disordered" evidence="1">
    <location>
        <begin position="63"/>
        <end position="88"/>
    </location>
</feature>
<evidence type="ECO:0000313" key="2">
    <source>
        <dbReference type="EMBL" id="KAJ9578997.1"/>
    </source>
</evidence>